<feature type="transmembrane region" description="Helical" evidence="9">
    <location>
        <begin position="95"/>
        <end position="117"/>
    </location>
</feature>
<evidence type="ECO:0000256" key="7">
    <source>
        <dbReference type="ARBA" id="ARBA00023136"/>
    </source>
</evidence>
<feature type="transmembrane region" description="Helical" evidence="9">
    <location>
        <begin position="59"/>
        <end position="83"/>
    </location>
</feature>
<feature type="transmembrane region" description="Helical" evidence="9">
    <location>
        <begin position="282"/>
        <end position="303"/>
    </location>
</feature>
<feature type="transmembrane region" description="Helical" evidence="9">
    <location>
        <begin position="20"/>
        <end position="39"/>
    </location>
</feature>
<feature type="transmembrane region" description="Helical" evidence="9">
    <location>
        <begin position="194"/>
        <end position="213"/>
    </location>
</feature>
<feature type="transmembrane region" description="Helical" evidence="9">
    <location>
        <begin position="315"/>
        <end position="337"/>
    </location>
</feature>
<protein>
    <recommendedName>
        <fullName evidence="2">Multidrug resistance protein NorM</fullName>
    </recommendedName>
    <alternativeName>
        <fullName evidence="8">Na(+)/drug antiporter</fullName>
    </alternativeName>
</protein>
<dbReference type="RefSeq" id="WP_039465840.1">
    <property type="nucleotide sequence ID" value="NZ_JWLZ01000182.1"/>
</dbReference>
<dbReference type="NCBIfam" id="TIGR00797">
    <property type="entry name" value="matE"/>
    <property type="match status" value="1"/>
</dbReference>
<evidence type="ECO:0000313" key="10">
    <source>
        <dbReference type="EMBL" id="KHT62168.1"/>
    </source>
</evidence>
<dbReference type="PANTHER" id="PTHR43549:SF3">
    <property type="entry name" value="MULTIDRUG RESISTANCE PROTEIN YPNP-RELATED"/>
    <property type="match status" value="1"/>
</dbReference>
<feature type="transmembrane region" description="Helical" evidence="9">
    <location>
        <begin position="357"/>
        <end position="375"/>
    </location>
</feature>
<keyword evidence="7 9" id="KW-0472">Membrane</keyword>
<evidence type="ECO:0000256" key="4">
    <source>
        <dbReference type="ARBA" id="ARBA00022475"/>
    </source>
</evidence>
<feature type="transmembrane region" description="Helical" evidence="9">
    <location>
        <begin position="387"/>
        <end position="409"/>
    </location>
</feature>
<name>A0A0B9G0B9_9GAMM</name>
<organism evidence="10 11">
    <name type="scientific">Photobacterium gaetbulicola</name>
    <dbReference type="NCBI Taxonomy" id="1295392"/>
    <lineage>
        <taxon>Bacteria</taxon>
        <taxon>Pseudomonadati</taxon>
        <taxon>Pseudomonadota</taxon>
        <taxon>Gammaproteobacteria</taxon>
        <taxon>Vibrionales</taxon>
        <taxon>Vibrionaceae</taxon>
        <taxon>Photobacterium</taxon>
    </lineage>
</organism>
<dbReference type="GO" id="GO:0005886">
    <property type="term" value="C:plasma membrane"/>
    <property type="evidence" value="ECO:0007669"/>
    <property type="project" value="UniProtKB-SubCell"/>
</dbReference>
<dbReference type="GO" id="GO:0015297">
    <property type="term" value="F:antiporter activity"/>
    <property type="evidence" value="ECO:0007669"/>
    <property type="project" value="InterPro"/>
</dbReference>
<evidence type="ECO:0000313" key="11">
    <source>
        <dbReference type="Proteomes" id="UP000031278"/>
    </source>
</evidence>
<dbReference type="InterPro" id="IPR002528">
    <property type="entry name" value="MATE_fam"/>
</dbReference>
<evidence type="ECO:0000256" key="9">
    <source>
        <dbReference type="SAM" id="Phobius"/>
    </source>
</evidence>
<dbReference type="Pfam" id="PF01554">
    <property type="entry name" value="MatE"/>
    <property type="match status" value="2"/>
</dbReference>
<evidence type="ECO:0000256" key="8">
    <source>
        <dbReference type="ARBA" id="ARBA00030855"/>
    </source>
</evidence>
<evidence type="ECO:0000256" key="2">
    <source>
        <dbReference type="ARBA" id="ARBA00013489"/>
    </source>
</evidence>
<sequence>MPSKLQPQPSSELPLGRQLFDMTWPMLFGVLSLMSFQLVDSAFIGQLGVLPLAAQGFTLPMQMVIIGLQVGLGIATTSLISRVLGSGDYQRAKQLGGLVVITGAASVLLICLSIWFARGGVLQLLSAPEDVYSVIDGYWPVWLASSWCGAMLYFAYSLCRANGNTMLPGIMMVVTSLLNMALDPLFIFTFDMGLVGAAWATVVAFTVGMIAVYPKVIQRHWLSFDWKGLDIWASVKELVNIMAPAMLSQLLPPVSSMLATKLVAGFGAATVAAWALGSRLEFFSIVIILALTMSMPPMVGRWLGKGELDKIKSLVSLAVKFVLVWQLVIAVLLFISISPLTSLLTSEAEVGHILALHLTWVPLSLGPLGICMLMVSVCNALTMPMRALVISALRLFVCFLPLLWIGANYGGVEGLFLGAMLGNLMAGAVAWGCYQRGMRAVEAKFAVRC</sequence>
<comment type="subcellular location">
    <subcellularLocation>
        <location evidence="1">Cell inner membrane</location>
        <topology evidence="1">Multi-pass membrane protein</topology>
    </subcellularLocation>
</comment>
<gene>
    <name evidence="10" type="ORF">RJ45_18585</name>
</gene>
<evidence type="ECO:0000256" key="3">
    <source>
        <dbReference type="ARBA" id="ARBA00022448"/>
    </source>
</evidence>
<accession>A0A0B9G0B9</accession>
<keyword evidence="5 9" id="KW-0812">Transmembrane</keyword>
<dbReference type="AlphaFoldDB" id="A0A0B9G0B9"/>
<feature type="transmembrane region" description="Helical" evidence="9">
    <location>
        <begin position="258"/>
        <end position="276"/>
    </location>
</feature>
<reference evidence="10 11" key="1">
    <citation type="submission" date="2014-12" db="EMBL/GenBank/DDBJ databases">
        <title>Genome sequencing of Photobacterium gaetbulicola AD005a.</title>
        <authorList>
            <person name="Adrian T.G.S."/>
            <person name="Chan K.G."/>
        </authorList>
    </citation>
    <scope>NUCLEOTIDE SEQUENCE [LARGE SCALE GENOMIC DNA]</scope>
    <source>
        <strain evidence="10 11">AD005a</strain>
    </source>
</reference>
<keyword evidence="3" id="KW-0813">Transport</keyword>
<dbReference type="Proteomes" id="UP000031278">
    <property type="component" value="Unassembled WGS sequence"/>
</dbReference>
<dbReference type="PIRSF" id="PIRSF006603">
    <property type="entry name" value="DinF"/>
    <property type="match status" value="1"/>
</dbReference>
<proteinExistence type="predicted"/>
<dbReference type="GO" id="GO:0042910">
    <property type="term" value="F:xenobiotic transmembrane transporter activity"/>
    <property type="evidence" value="ECO:0007669"/>
    <property type="project" value="InterPro"/>
</dbReference>
<keyword evidence="4" id="KW-1003">Cell membrane</keyword>
<dbReference type="InterPro" id="IPR048279">
    <property type="entry name" value="MdtK-like"/>
</dbReference>
<dbReference type="EMBL" id="JWLZ01000182">
    <property type="protein sequence ID" value="KHT62168.1"/>
    <property type="molecule type" value="Genomic_DNA"/>
</dbReference>
<evidence type="ECO:0000256" key="1">
    <source>
        <dbReference type="ARBA" id="ARBA00004429"/>
    </source>
</evidence>
<dbReference type="InterPro" id="IPR052031">
    <property type="entry name" value="Membrane_Transporter-Flippase"/>
</dbReference>
<dbReference type="PANTHER" id="PTHR43549">
    <property type="entry name" value="MULTIDRUG RESISTANCE PROTEIN YPNP-RELATED"/>
    <property type="match status" value="1"/>
</dbReference>
<feature type="transmembrane region" description="Helical" evidence="9">
    <location>
        <begin position="168"/>
        <end position="188"/>
    </location>
</feature>
<evidence type="ECO:0000256" key="6">
    <source>
        <dbReference type="ARBA" id="ARBA00022989"/>
    </source>
</evidence>
<comment type="caution">
    <text evidence="10">The sequence shown here is derived from an EMBL/GenBank/DDBJ whole genome shotgun (WGS) entry which is preliminary data.</text>
</comment>
<feature type="transmembrane region" description="Helical" evidence="9">
    <location>
        <begin position="137"/>
        <end position="156"/>
    </location>
</feature>
<feature type="transmembrane region" description="Helical" evidence="9">
    <location>
        <begin position="415"/>
        <end position="434"/>
    </location>
</feature>
<evidence type="ECO:0000256" key="5">
    <source>
        <dbReference type="ARBA" id="ARBA00022692"/>
    </source>
</evidence>
<keyword evidence="6 9" id="KW-1133">Transmembrane helix</keyword>